<dbReference type="Proteomes" id="UP000182121">
    <property type="component" value="Unassembled WGS sequence"/>
</dbReference>
<dbReference type="AlphaFoldDB" id="A0A1I0JPM8"/>
<dbReference type="EMBL" id="FOIO01000063">
    <property type="protein sequence ID" value="SEU12250.1"/>
    <property type="molecule type" value="Genomic_DNA"/>
</dbReference>
<evidence type="ECO:0000313" key="2">
    <source>
        <dbReference type="Proteomes" id="UP000182121"/>
    </source>
</evidence>
<evidence type="ECO:0000313" key="1">
    <source>
        <dbReference type="EMBL" id="SEU12250.1"/>
    </source>
</evidence>
<dbReference type="RefSeq" id="WP_139196753.1">
    <property type="nucleotide sequence ID" value="NZ_FOIO01000063.1"/>
</dbReference>
<organism evidence="1 2">
    <name type="scientific">Enterocloster clostridioformis</name>
    <dbReference type="NCBI Taxonomy" id="1531"/>
    <lineage>
        <taxon>Bacteria</taxon>
        <taxon>Bacillati</taxon>
        <taxon>Bacillota</taxon>
        <taxon>Clostridia</taxon>
        <taxon>Lachnospirales</taxon>
        <taxon>Lachnospiraceae</taxon>
        <taxon>Enterocloster</taxon>
    </lineage>
</organism>
<protein>
    <submittedName>
        <fullName evidence="1">Uncharacterized protein</fullName>
    </submittedName>
</protein>
<sequence>MADLGKVAVTDGGNYSASTTYEKLTFVHYQGDAYMTLKTVKGVTPTDDGVNYKLFCKSAVLATASKAGIVMPDGTTTTVNSSGKMSAKKATQSTTGIVKGSNSIKVGSDSAIDVNTEFTQAANLANIITGEAIATILGKVSKAIATTMNLNQNALLKSMLTSIDSNDSSKIPTAAYIHTLVERIGMGTQLTAGANLTEAANNLNSNLASKITVMTYSKSSIPIVAGDDFFANIPVDIETSAYRWVFSVLSDISGDNSTKINISTCIWQNGQVHIKGNNQATGTANISLSGLVIAIK</sequence>
<name>A0A1I0JPM8_9FIRM</name>
<comment type="caution">
    <text evidence="1">The sequence shown here is derived from an EMBL/GenBank/DDBJ whole genome shotgun (WGS) entry which is preliminary data.</text>
</comment>
<accession>A0A1I0JPM8</accession>
<proteinExistence type="predicted"/>
<reference evidence="1 2" key="1">
    <citation type="submission" date="2016-10" db="EMBL/GenBank/DDBJ databases">
        <authorList>
            <person name="Varghese N."/>
            <person name="Submissions S."/>
        </authorList>
    </citation>
    <scope>NUCLEOTIDE SEQUENCE [LARGE SCALE GENOMIC DNA]</scope>
    <source>
        <strain evidence="1 2">NLAE-zl-C196</strain>
    </source>
</reference>
<gene>
    <name evidence="1" type="ORF">SAMN05216521_106328</name>
</gene>